<accession>A0ACA9KAS3</accession>
<reference evidence="1" key="1">
    <citation type="submission" date="2021-06" db="EMBL/GenBank/DDBJ databases">
        <authorList>
            <person name="Kallberg Y."/>
            <person name="Tangrot J."/>
            <person name="Rosling A."/>
        </authorList>
    </citation>
    <scope>NUCLEOTIDE SEQUENCE</scope>
    <source>
        <strain evidence="1">IL203A</strain>
    </source>
</reference>
<gene>
    <name evidence="1" type="ORF">DHETER_LOCUS1366</name>
</gene>
<evidence type="ECO:0000313" key="1">
    <source>
        <dbReference type="EMBL" id="CAG8462901.1"/>
    </source>
</evidence>
<keyword evidence="2" id="KW-1185">Reference proteome</keyword>
<evidence type="ECO:0000313" key="2">
    <source>
        <dbReference type="Proteomes" id="UP000789702"/>
    </source>
</evidence>
<proteinExistence type="predicted"/>
<organism evidence="1 2">
    <name type="scientific">Dentiscutata heterogama</name>
    <dbReference type="NCBI Taxonomy" id="1316150"/>
    <lineage>
        <taxon>Eukaryota</taxon>
        <taxon>Fungi</taxon>
        <taxon>Fungi incertae sedis</taxon>
        <taxon>Mucoromycota</taxon>
        <taxon>Glomeromycotina</taxon>
        <taxon>Glomeromycetes</taxon>
        <taxon>Diversisporales</taxon>
        <taxon>Gigasporaceae</taxon>
        <taxon>Dentiscutata</taxon>
    </lineage>
</organism>
<dbReference type="EMBL" id="CAJVPU010000816">
    <property type="protein sequence ID" value="CAG8462901.1"/>
    <property type="molecule type" value="Genomic_DNA"/>
</dbReference>
<name>A0ACA9KAS3_9GLOM</name>
<sequence length="633" mass="73308">MEISLFPNSRPTKLPDDVKRIKVNIISDEKTSSYIMDDLDKDKTLGEIRKILSSTEDVLMGWQNAVFRNKLKRKIPLSQEDKYKLEDILVSEEDNYTLTIELNQLPSFPNIKRKHNIEIGYKKHNNGSLIEANRYAFFIKNSHLMSITLNSNFQSICKKTSKNFDELWIKSFEEGYDFLDDENEELALNECTIKYCEKGSIILSRKDLEATREYIKVIEDALDDNLTDIQKVEALVKAGEIYGFFWLQEIKLGGKFMQVVNENGETRNKTVGGDHAKHQSTSDWLKSLESYNEWEIIGYGLKLSLYSLLPEDLQLKIKHLNGIKVLYSNVYNVRMIRGYNLSLPVVEPIPVPPHISTLGDCKIFATIFNREDRKPYKNVFSIRIDYLNEETPFFVIHRIGKIPHNLPQIDLLIPWMIVGYENNLPLKPFLDKSLISYLITKNPIEKADDTTIVLERSIPHNHCWITTITLNCRKNDQYQFARSRALINCHLQSNDRMVINLCYNVHNNENNDDNPLKFGINCTMFSETDTGGLIPVIVEGPTKQPWRNRRNRRFLVNDRSLFTGKWIVANNNFRLPEEDNLVFSSLLSPDDPGQGCNNLFLNVNPKYPIIKSLNNINSNPNCLISFIILREPM</sequence>
<protein>
    <submittedName>
        <fullName evidence="1">16422_t:CDS:1</fullName>
    </submittedName>
</protein>
<dbReference type="Proteomes" id="UP000789702">
    <property type="component" value="Unassembled WGS sequence"/>
</dbReference>
<comment type="caution">
    <text evidence="1">The sequence shown here is derived from an EMBL/GenBank/DDBJ whole genome shotgun (WGS) entry which is preliminary data.</text>
</comment>